<reference evidence="2 3" key="1">
    <citation type="submission" date="2020-08" db="EMBL/GenBank/DDBJ databases">
        <title>Genomic Encyclopedia of Type Strains, Phase III (KMG-III): the genomes of soil and plant-associated and newly described type strains.</title>
        <authorList>
            <person name="Whitman W."/>
        </authorList>
    </citation>
    <scope>NUCLEOTIDE SEQUENCE [LARGE SCALE GENOMIC DNA]</scope>
    <source>
        <strain evidence="2 3">CECT 7282</strain>
    </source>
</reference>
<dbReference type="GO" id="GO:0005506">
    <property type="term" value="F:iron ion binding"/>
    <property type="evidence" value="ECO:0007669"/>
    <property type="project" value="TreeGrafter"/>
</dbReference>
<name>A0A839VAB0_9GAMM</name>
<dbReference type="AlphaFoldDB" id="A0A839VAB0"/>
<comment type="caution">
    <text evidence="2">The sequence shown here is derived from an EMBL/GenBank/DDBJ whole genome shotgun (WGS) entry which is preliminary data.</text>
</comment>
<accession>A0A839VAB0</accession>
<dbReference type="PANTHER" id="PTHR35177">
    <property type="entry name" value="HYDROGENASE MATURATION FACTOR HYBG"/>
    <property type="match status" value="1"/>
</dbReference>
<keyword evidence="3" id="KW-1185">Reference proteome</keyword>
<dbReference type="FunFam" id="2.30.30.140:FF:000022">
    <property type="entry name" value="Hydrogenase assembly chaperone HybG"/>
    <property type="match status" value="1"/>
</dbReference>
<evidence type="ECO:0000313" key="2">
    <source>
        <dbReference type="EMBL" id="MBB3191008.1"/>
    </source>
</evidence>
<dbReference type="InterPro" id="IPR001109">
    <property type="entry name" value="Hydrogenase_HupF/HypC"/>
</dbReference>
<organism evidence="2 3">
    <name type="scientific">Halomonas cerina</name>
    <dbReference type="NCBI Taxonomy" id="447424"/>
    <lineage>
        <taxon>Bacteria</taxon>
        <taxon>Pseudomonadati</taxon>
        <taxon>Pseudomonadota</taxon>
        <taxon>Gammaproteobacteria</taxon>
        <taxon>Oceanospirillales</taxon>
        <taxon>Halomonadaceae</taxon>
        <taxon>Halomonas</taxon>
    </lineage>
</organism>
<dbReference type="PRINTS" id="PR00445">
    <property type="entry name" value="HUPFHYPC"/>
</dbReference>
<evidence type="ECO:0000256" key="1">
    <source>
        <dbReference type="ARBA" id="ARBA00006018"/>
    </source>
</evidence>
<dbReference type="PANTHER" id="PTHR35177:SF2">
    <property type="entry name" value="HYDROGENASE MATURATION FACTOR HYBG"/>
    <property type="match status" value="1"/>
</dbReference>
<gene>
    <name evidence="2" type="ORF">FHR94_002252</name>
</gene>
<protein>
    <submittedName>
        <fullName evidence="2">Hydrogenase expression/formation protein HypC</fullName>
    </submittedName>
</protein>
<comment type="similarity">
    <text evidence="1">Belongs to the HupF/HypC family.</text>
</comment>
<dbReference type="SUPFAM" id="SSF159127">
    <property type="entry name" value="HupF/HypC-like"/>
    <property type="match status" value="1"/>
</dbReference>
<dbReference type="Proteomes" id="UP000547614">
    <property type="component" value="Unassembled WGS sequence"/>
</dbReference>
<dbReference type="GO" id="GO:1902670">
    <property type="term" value="F:carbon dioxide binding"/>
    <property type="evidence" value="ECO:0007669"/>
    <property type="project" value="TreeGrafter"/>
</dbReference>
<evidence type="ECO:0000313" key="3">
    <source>
        <dbReference type="Proteomes" id="UP000547614"/>
    </source>
</evidence>
<dbReference type="Pfam" id="PF01455">
    <property type="entry name" value="HupF_HypC"/>
    <property type="match status" value="1"/>
</dbReference>
<proteinExistence type="inferred from homology"/>
<dbReference type="NCBIfam" id="TIGR00074">
    <property type="entry name" value="hypC_hupF"/>
    <property type="match status" value="1"/>
</dbReference>
<sequence>MCVGIPGQIVAIVDAATDTATVEIGGTRRAINIACVVEGRPHAACVGEWVLVHVGFAMSRLDEDEALKTLELLQALGEMNEEPCLRQDTPARGDRHG</sequence>
<dbReference type="InterPro" id="IPR019812">
    <property type="entry name" value="Hydgase_assmbl_chp_CS"/>
</dbReference>
<dbReference type="RefSeq" id="WP_183325796.1">
    <property type="nucleotide sequence ID" value="NZ_JACHXP010000010.1"/>
</dbReference>
<dbReference type="Gene3D" id="2.30.30.140">
    <property type="match status" value="1"/>
</dbReference>
<dbReference type="GO" id="GO:0051604">
    <property type="term" value="P:protein maturation"/>
    <property type="evidence" value="ECO:0007669"/>
    <property type="project" value="TreeGrafter"/>
</dbReference>
<dbReference type="PROSITE" id="PS01097">
    <property type="entry name" value="HUPF_HYPC"/>
    <property type="match status" value="1"/>
</dbReference>
<dbReference type="EMBL" id="JACHXP010000010">
    <property type="protein sequence ID" value="MBB3191008.1"/>
    <property type="molecule type" value="Genomic_DNA"/>
</dbReference>